<dbReference type="Proteomes" id="UP001592530">
    <property type="component" value="Unassembled WGS sequence"/>
</dbReference>
<accession>A0ABV6WZS1</accession>
<feature type="compositionally biased region" description="Pro residues" evidence="1">
    <location>
        <begin position="161"/>
        <end position="173"/>
    </location>
</feature>
<name>A0ABV6WZS1_9ACTN</name>
<dbReference type="EMBL" id="JBHEZY010000004">
    <property type="protein sequence ID" value="MFC1431555.1"/>
    <property type="molecule type" value="Genomic_DNA"/>
</dbReference>
<protein>
    <submittedName>
        <fullName evidence="2">DUF5662 family protein</fullName>
    </submittedName>
</protein>
<dbReference type="Pfam" id="PF18907">
    <property type="entry name" value="DUF5662"/>
    <property type="match status" value="1"/>
</dbReference>
<evidence type="ECO:0000256" key="1">
    <source>
        <dbReference type="SAM" id="MobiDB-lite"/>
    </source>
</evidence>
<reference evidence="2 3" key="1">
    <citation type="submission" date="2024-09" db="EMBL/GenBank/DDBJ databases">
        <authorList>
            <person name="Lee S.D."/>
        </authorList>
    </citation>
    <scope>NUCLEOTIDE SEQUENCE [LARGE SCALE GENOMIC DNA]</scope>
    <source>
        <strain evidence="2 3">N1-3</strain>
    </source>
</reference>
<feature type="region of interest" description="Disordered" evidence="1">
    <location>
        <begin position="153"/>
        <end position="173"/>
    </location>
</feature>
<dbReference type="InterPro" id="IPR043721">
    <property type="entry name" value="DUF5662"/>
</dbReference>
<evidence type="ECO:0000313" key="3">
    <source>
        <dbReference type="Proteomes" id="UP001592530"/>
    </source>
</evidence>
<proteinExistence type="predicted"/>
<organism evidence="2 3">
    <name type="scientific">Streptacidiphilus alkalitolerans</name>
    <dbReference type="NCBI Taxonomy" id="3342712"/>
    <lineage>
        <taxon>Bacteria</taxon>
        <taxon>Bacillati</taxon>
        <taxon>Actinomycetota</taxon>
        <taxon>Actinomycetes</taxon>
        <taxon>Kitasatosporales</taxon>
        <taxon>Streptomycetaceae</taxon>
        <taxon>Streptacidiphilus</taxon>
    </lineage>
</organism>
<sequence>MDTPFDSTADTLRHSLRVADLMGGPIKELIDRSVRHDLSKTREPELSTYDRFAPGLREAAYGTEEHSALVGAMAEGLRHHYAHNRHHPEHFPDGINGMTLVDLIEMLADWKAATERGQDGDLARSLQVNRERFGITAQLMAILSNTARHYQWLSADGGTGPTPPPSPSSPTTA</sequence>
<comment type="caution">
    <text evidence="2">The sequence shown here is derived from an EMBL/GenBank/DDBJ whole genome shotgun (WGS) entry which is preliminary data.</text>
</comment>
<evidence type="ECO:0000313" key="2">
    <source>
        <dbReference type="EMBL" id="MFC1431555.1"/>
    </source>
</evidence>
<gene>
    <name evidence="2" type="ORF">ACEZDB_12965</name>
</gene>
<dbReference type="RefSeq" id="WP_380552296.1">
    <property type="nucleotide sequence ID" value="NZ_JBHEZY010000004.1"/>
</dbReference>